<evidence type="ECO:0000313" key="2">
    <source>
        <dbReference type="EMBL" id="KAF1842724.1"/>
    </source>
</evidence>
<dbReference type="OrthoDB" id="10538992at2759"/>
<dbReference type="AlphaFoldDB" id="A0A9P4GCI3"/>
<reference evidence="2" key="1">
    <citation type="submission" date="2020-01" db="EMBL/GenBank/DDBJ databases">
        <authorList>
            <consortium name="DOE Joint Genome Institute"/>
            <person name="Haridas S."/>
            <person name="Albert R."/>
            <person name="Binder M."/>
            <person name="Bloem J."/>
            <person name="Labutti K."/>
            <person name="Salamov A."/>
            <person name="Andreopoulos B."/>
            <person name="Baker S.E."/>
            <person name="Barry K."/>
            <person name="Bills G."/>
            <person name="Bluhm B.H."/>
            <person name="Cannon C."/>
            <person name="Castanera R."/>
            <person name="Culley D.E."/>
            <person name="Daum C."/>
            <person name="Ezra D."/>
            <person name="Gonzalez J.B."/>
            <person name="Henrissat B."/>
            <person name="Kuo A."/>
            <person name="Liang C."/>
            <person name="Lipzen A."/>
            <person name="Lutzoni F."/>
            <person name="Magnuson J."/>
            <person name="Mondo S."/>
            <person name="Nolan M."/>
            <person name="Ohm R."/>
            <person name="Pangilinan J."/>
            <person name="Park H.-J."/>
            <person name="Ramirez L."/>
            <person name="Alfaro M."/>
            <person name="Sun H."/>
            <person name="Tritt A."/>
            <person name="Yoshinaga Y."/>
            <person name="Zwiers L.-H."/>
            <person name="Turgeon B.G."/>
            <person name="Goodwin S.B."/>
            <person name="Spatafora J.W."/>
            <person name="Crous P.W."/>
            <person name="Grigoriev I.V."/>
        </authorList>
    </citation>
    <scope>NUCLEOTIDE SEQUENCE</scope>
    <source>
        <strain evidence="2">CBS 394.84</strain>
    </source>
</reference>
<dbReference type="GeneID" id="63850876"/>
<protein>
    <submittedName>
        <fullName evidence="2">Uncharacterized protein</fullName>
    </submittedName>
</protein>
<dbReference type="EMBL" id="ML976617">
    <property type="protein sequence ID" value="KAF1842724.1"/>
    <property type="molecule type" value="Genomic_DNA"/>
</dbReference>
<evidence type="ECO:0000256" key="1">
    <source>
        <dbReference type="SAM" id="MobiDB-lite"/>
    </source>
</evidence>
<organism evidence="2 3">
    <name type="scientific">Cucurbitaria berberidis CBS 394.84</name>
    <dbReference type="NCBI Taxonomy" id="1168544"/>
    <lineage>
        <taxon>Eukaryota</taxon>
        <taxon>Fungi</taxon>
        <taxon>Dikarya</taxon>
        <taxon>Ascomycota</taxon>
        <taxon>Pezizomycotina</taxon>
        <taxon>Dothideomycetes</taxon>
        <taxon>Pleosporomycetidae</taxon>
        <taxon>Pleosporales</taxon>
        <taxon>Pleosporineae</taxon>
        <taxon>Cucurbitariaceae</taxon>
        <taxon>Cucurbitaria</taxon>
    </lineage>
</organism>
<proteinExistence type="predicted"/>
<comment type="caution">
    <text evidence="2">The sequence shown here is derived from an EMBL/GenBank/DDBJ whole genome shotgun (WGS) entry which is preliminary data.</text>
</comment>
<accession>A0A9P4GCI3</accession>
<evidence type="ECO:0000313" key="3">
    <source>
        <dbReference type="Proteomes" id="UP000800039"/>
    </source>
</evidence>
<gene>
    <name evidence="2" type="ORF">K460DRAFT_367682</name>
</gene>
<keyword evidence="3" id="KW-1185">Reference proteome</keyword>
<dbReference type="RefSeq" id="XP_040785287.1">
    <property type="nucleotide sequence ID" value="XM_040933625.1"/>
</dbReference>
<dbReference type="Proteomes" id="UP000800039">
    <property type="component" value="Unassembled WGS sequence"/>
</dbReference>
<feature type="region of interest" description="Disordered" evidence="1">
    <location>
        <begin position="232"/>
        <end position="251"/>
    </location>
</feature>
<name>A0A9P4GCI3_9PLEO</name>
<sequence>MASAPLFSDLTSCLIFTPMDTSHLLSSLTCSPLYRPRLDFKQPYFPINGSSPLRYEYKVPGAWPDETATYELDTPGKYCNVSAKSNTILYESSNCSWKPCLPPTTSVDRYTSASPQDTWSAPIALKPFPLRDSEVFEDEQEDPEDYDPEYATYLLSDMVYHHEKEQRRENEEMYRIQCVTRKERYVEDEPRQWLGENLVTGDVRRAIRGQDRTIRASEDKKRWMRDGWERDGQTDTKLTMGEGTPADDGHRSMQSYFVKQSWKRKRGAEGYDGDVRDEMRLAKRPRRVSRGIMKTYYRKRERYIGAKVH</sequence>